<dbReference type="InterPro" id="IPR029753">
    <property type="entry name" value="D-isomer_DH_CS"/>
</dbReference>
<dbReference type="Proteomes" id="UP000195897">
    <property type="component" value="Unassembled WGS sequence"/>
</dbReference>
<dbReference type="PROSITE" id="PS00670">
    <property type="entry name" value="D_2_HYDROXYACID_DH_2"/>
    <property type="match status" value="1"/>
</dbReference>
<name>A0A1Y4L3X8_9FIRM</name>
<keyword evidence="3" id="KW-0520">NAD</keyword>
<dbReference type="Pfam" id="PF00389">
    <property type="entry name" value="2-Hacid_dh"/>
    <property type="match status" value="1"/>
</dbReference>
<evidence type="ECO:0000313" key="7">
    <source>
        <dbReference type="EMBL" id="OUP51487.1"/>
    </source>
</evidence>
<dbReference type="GO" id="GO:0016616">
    <property type="term" value="F:oxidoreductase activity, acting on the CH-OH group of donors, NAD or NADP as acceptor"/>
    <property type="evidence" value="ECO:0007669"/>
    <property type="project" value="InterPro"/>
</dbReference>
<evidence type="ECO:0000256" key="4">
    <source>
        <dbReference type="RuleBase" id="RU003719"/>
    </source>
</evidence>
<evidence type="ECO:0000259" key="5">
    <source>
        <dbReference type="Pfam" id="PF00389"/>
    </source>
</evidence>
<evidence type="ECO:0000256" key="2">
    <source>
        <dbReference type="ARBA" id="ARBA00023002"/>
    </source>
</evidence>
<keyword evidence="2 4" id="KW-0560">Oxidoreductase</keyword>
<gene>
    <name evidence="7" type="ORF">B5F17_12750</name>
</gene>
<feature type="domain" description="D-isomer specific 2-hydroxyacid dehydrogenase catalytic" evidence="5">
    <location>
        <begin position="3"/>
        <end position="311"/>
    </location>
</feature>
<dbReference type="FunFam" id="3.40.50.720:FF:000203">
    <property type="entry name" value="D-3-phosphoglycerate dehydrogenase (SerA)"/>
    <property type="match status" value="1"/>
</dbReference>
<dbReference type="Gene3D" id="3.40.50.720">
    <property type="entry name" value="NAD(P)-binding Rossmann-like Domain"/>
    <property type="match status" value="2"/>
</dbReference>
<accession>A0A1Y4L3X8</accession>
<evidence type="ECO:0000256" key="1">
    <source>
        <dbReference type="ARBA" id="ARBA00005854"/>
    </source>
</evidence>
<dbReference type="InterPro" id="IPR006140">
    <property type="entry name" value="D-isomer_DH_NAD-bd"/>
</dbReference>
<organism evidence="7 8">
    <name type="scientific">Butyricicoccus pullicaecorum</name>
    <dbReference type="NCBI Taxonomy" id="501571"/>
    <lineage>
        <taxon>Bacteria</taxon>
        <taxon>Bacillati</taxon>
        <taxon>Bacillota</taxon>
        <taxon>Clostridia</taxon>
        <taxon>Eubacteriales</taxon>
        <taxon>Butyricicoccaceae</taxon>
        <taxon>Butyricicoccus</taxon>
    </lineage>
</organism>
<evidence type="ECO:0000259" key="6">
    <source>
        <dbReference type="Pfam" id="PF02826"/>
    </source>
</evidence>
<dbReference type="EMBL" id="NFKK01000021">
    <property type="protein sequence ID" value="OUP51487.1"/>
    <property type="molecule type" value="Genomic_DNA"/>
</dbReference>
<dbReference type="Pfam" id="PF02826">
    <property type="entry name" value="2-Hacid_dh_C"/>
    <property type="match status" value="1"/>
</dbReference>
<reference evidence="8" key="1">
    <citation type="submission" date="2017-04" db="EMBL/GenBank/DDBJ databases">
        <title>Function of individual gut microbiota members based on whole genome sequencing of pure cultures obtained from chicken caecum.</title>
        <authorList>
            <person name="Medvecky M."/>
            <person name="Cejkova D."/>
            <person name="Polansky O."/>
            <person name="Karasova D."/>
            <person name="Kubasova T."/>
            <person name="Cizek A."/>
            <person name="Rychlik I."/>
        </authorList>
    </citation>
    <scope>NUCLEOTIDE SEQUENCE [LARGE SCALE GENOMIC DNA]</scope>
    <source>
        <strain evidence="8">An180</strain>
    </source>
</reference>
<dbReference type="PROSITE" id="PS00671">
    <property type="entry name" value="D_2_HYDROXYACID_DH_3"/>
    <property type="match status" value="1"/>
</dbReference>
<dbReference type="RefSeq" id="WP_087374391.1">
    <property type="nucleotide sequence ID" value="NZ_NFKK01000021.1"/>
</dbReference>
<dbReference type="GO" id="GO:0051287">
    <property type="term" value="F:NAD binding"/>
    <property type="evidence" value="ECO:0007669"/>
    <property type="project" value="InterPro"/>
</dbReference>
<dbReference type="InterPro" id="IPR050857">
    <property type="entry name" value="D-2-hydroxyacid_DH"/>
</dbReference>
<dbReference type="AlphaFoldDB" id="A0A1Y4L3X8"/>
<dbReference type="CDD" id="cd12173">
    <property type="entry name" value="PGDH_4"/>
    <property type="match status" value="1"/>
</dbReference>
<evidence type="ECO:0000256" key="3">
    <source>
        <dbReference type="ARBA" id="ARBA00023027"/>
    </source>
</evidence>
<dbReference type="PANTHER" id="PTHR42789">
    <property type="entry name" value="D-ISOMER SPECIFIC 2-HYDROXYACID DEHYDROGENASE FAMILY PROTEIN (AFU_ORTHOLOGUE AFUA_6G10090)"/>
    <property type="match status" value="1"/>
</dbReference>
<dbReference type="SUPFAM" id="SSF52283">
    <property type="entry name" value="Formate/glycerate dehydrogenase catalytic domain-like"/>
    <property type="match status" value="1"/>
</dbReference>
<proteinExistence type="inferred from homology"/>
<dbReference type="InterPro" id="IPR036291">
    <property type="entry name" value="NAD(P)-bd_dom_sf"/>
</dbReference>
<comment type="caution">
    <text evidence="7">The sequence shown here is derived from an EMBL/GenBank/DDBJ whole genome shotgun (WGS) entry which is preliminary data.</text>
</comment>
<protein>
    <recommendedName>
        <fullName evidence="9">Phosphoglycerate dehydrogenase</fullName>
    </recommendedName>
</protein>
<dbReference type="PANTHER" id="PTHR42789:SF1">
    <property type="entry name" value="D-ISOMER SPECIFIC 2-HYDROXYACID DEHYDROGENASE FAMILY PROTEIN (AFU_ORTHOLOGUE AFUA_6G10090)"/>
    <property type="match status" value="1"/>
</dbReference>
<feature type="domain" description="D-isomer specific 2-hydroxyacid dehydrogenase NAD-binding" evidence="6">
    <location>
        <begin position="103"/>
        <end position="279"/>
    </location>
</feature>
<dbReference type="SUPFAM" id="SSF51735">
    <property type="entry name" value="NAD(P)-binding Rossmann-fold domains"/>
    <property type="match status" value="1"/>
</dbReference>
<evidence type="ECO:0008006" key="9">
    <source>
        <dbReference type="Google" id="ProtNLM"/>
    </source>
</evidence>
<evidence type="ECO:0000313" key="8">
    <source>
        <dbReference type="Proteomes" id="UP000195897"/>
    </source>
</evidence>
<sequence length="317" mass="34444">MKIFLTEKIHADAVAMMGEHVTVVQGTSVDPDEIVRQAQDCDAILVRSARITAEMMDKLPKLRAVAKHGIGVDNIDVRGATERGILVVNAPFANVNAVAEHGLALLMAASKFIPQLDRMTREGGFARRNEFVTTELAGKTIGLVGLGRISSLLAKKLSGFSVRILASDPFVTEERAKELGVELVDLDTVLAESDFVSLHTPLLDSTRHMMGREQFAKMKRTAWLINVSRGPVVDEEALIEALKAKEIAGAALDVFEQEPPAADNALFALDNVVLSPHNAALSDNALRAMAMDSAQGLVDYLEGRRPEFPVNREVLEK</sequence>
<comment type="similarity">
    <text evidence="1 4">Belongs to the D-isomer specific 2-hydroxyacid dehydrogenase family.</text>
</comment>
<dbReference type="InterPro" id="IPR006139">
    <property type="entry name" value="D-isomer_2_OHA_DH_cat_dom"/>
</dbReference>